<dbReference type="AlphaFoldDB" id="A0A1E5T294"/>
<dbReference type="InterPro" id="IPR051045">
    <property type="entry name" value="TonB-dependent_transducer"/>
</dbReference>
<feature type="domain" description="TonB C-terminal" evidence="11">
    <location>
        <begin position="134"/>
        <end position="224"/>
    </location>
</feature>
<dbReference type="Pfam" id="PF03544">
    <property type="entry name" value="TonB_C"/>
    <property type="match status" value="1"/>
</dbReference>
<reference evidence="12 13" key="1">
    <citation type="submission" date="2016-08" db="EMBL/GenBank/DDBJ databases">
        <title>Draft genome of Fabibacter sp. strain SK-8.</title>
        <authorList>
            <person name="Wong S.-K."/>
            <person name="Hamasaki K."/>
            <person name="Yoshizawa S."/>
        </authorList>
    </citation>
    <scope>NUCLEOTIDE SEQUENCE [LARGE SCALE GENOMIC DNA]</scope>
    <source>
        <strain evidence="12 13">SK-8</strain>
    </source>
</reference>
<dbReference type="SUPFAM" id="SSF74653">
    <property type="entry name" value="TolA/TonB C-terminal domain"/>
    <property type="match status" value="1"/>
</dbReference>
<evidence type="ECO:0000256" key="9">
    <source>
        <dbReference type="ARBA" id="ARBA00023136"/>
    </source>
</evidence>
<evidence type="ECO:0000256" key="6">
    <source>
        <dbReference type="ARBA" id="ARBA00022692"/>
    </source>
</evidence>
<keyword evidence="7" id="KW-0653">Protein transport</keyword>
<comment type="similarity">
    <text evidence="2">Belongs to the TonB family.</text>
</comment>
<comment type="caution">
    <text evidence="12">The sequence shown here is derived from an EMBL/GenBank/DDBJ whole genome shotgun (WGS) entry which is preliminary data.</text>
</comment>
<dbReference type="GO" id="GO:0055085">
    <property type="term" value="P:transmembrane transport"/>
    <property type="evidence" value="ECO:0007669"/>
    <property type="project" value="InterPro"/>
</dbReference>
<evidence type="ECO:0000313" key="13">
    <source>
        <dbReference type="Proteomes" id="UP000095552"/>
    </source>
</evidence>
<evidence type="ECO:0000256" key="5">
    <source>
        <dbReference type="ARBA" id="ARBA00022519"/>
    </source>
</evidence>
<dbReference type="STRING" id="1563681.BFP71_19040"/>
<keyword evidence="9 10" id="KW-0472">Membrane</keyword>
<keyword evidence="13" id="KW-1185">Reference proteome</keyword>
<evidence type="ECO:0000313" key="12">
    <source>
        <dbReference type="EMBL" id="OEK05479.1"/>
    </source>
</evidence>
<evidence type="ECO:0000256" key="4">
    <source>
        <dbReference type="ARBA" id="ARBA00022475"/>
    </source>
</evidence>
<evidence type="ECO:0000256" key="8">
    <source>
        <dbReference type="ARBA" id="ARBA00022989"/>
    </source>
</evidence>
<keyword evidence="6 10" id="KW-0812">Transmembrane</keyword>
<sequence>MEVKKIPELDITKKSAMFLMVGLITSLLVTLVAFEWKQYGLGEVMEFGPPEDDFEALLEIPPTVQPPQTPPPVRQPQVIAVPDDEEIDEQIEIDLDVDLTDDMIIDEVIFEPEQPEEEAEKIFLFVEEDASFPGGFGEWNKFLKKNLKYPKMAKRMNIDGSVHLSFIVGKDGSIYDVQVTRSIGGGCDEEAMRVLKSSPKWKPGKQRGQPVIQRMNLRVVFKLR</sequence>
<dbReference type="Proteomes" id="UP000095552">
    <property type="component" value="Unassembled WGS sequence"/>
</dbReference>
<gene>
    <name evidence="12" type="ORF">BFP71_19040</name>
</gene>
<dbReference type="OrthoDB" id="9812355at2"/>
<keyword evidence="4" id="KW-1003">Cell membrane</keyword>
<name>A0A1E5T294_9BACT</name>
<evidence type="ECO:0000259" key="11">
    <source>
        <dbReference type="PROSITE" id="PS52015"/>
    </source>
</evidence>
<dbReference type="GO" id="GO:0031992">
    <property type="term" value="F:energy transducer activity"/>
    <property type="evidence" value="ECO:0007669"/>
    <property type="project" value="InterPro"/>
</dbReference>
<comment type="subcellular location">
    <subcellularLocation>
        <location evidence="1">Cell inner membrane</location>
        <topology evidence="1">Single-pass membrane protein</topology>
        <orientation evidence="1">Periplasmic side</orientation>
    </subcellularLocation>
</comment>
<dbReference type="PRINTS" id="PR01374">
    <property type="entry name" value="TONBPROTEIN"/>
</dbReference>
<dbReference type="InterPro" id="IPR037682">
    <property type="entry name" value="TonB_C"/>
</dbReference>
<proteinExistence type="inferred from homology"/>
<dbReference type="GO" id="GO:0030288">
    <property type="term" value="C:outer membrane-bounded periplasmic space"/>
    <property type="evidence" value="ECO:0007669"/>
    <property type="project" value="InterPro"/>
</dbReference>
<dbReference type="GO" id="GO:0015891">
    <property type="term" value="P:siderophore transport"/>
    <property type="evidence" value="ECO:0007669"/>
    <property type="project" value="InterPro"/>
</dbReference>
<dbReference type="PANTHER" id="PTHR33446">
    <property type="entry name" value="PROTEIN TONB-RELATED"/>
    <property type="match status" value="1"/>
</dbReference>
<evidence type="ECO:0000256" key="3">
    <source>
        <dbReference type="ARBA" id="ARBA00022448"/>
    </source>
</evidence>
<evidence type="ECO:0000256" key="2">
    <source>
        <dbReference type="ARBA" id="ARBA00006555"/>
    </source>
</evidence>
<dbReference type="GO" id="GO:0098797">
    <property type="term" value="C:plasma membrane protein complex"/>
    <property type="evidence" value="ECO:0007669"/>
    <property type="project" value="TreeGrafter"/>
</dbReference>
<keyword evidence="8 10" id="KW-1133">Transmembrane helix</keyword>
<organism evidence="12 13">
    <name type="scientific">Roseivirga misakiensis</name>
    <dbReference type="NCBI Taxonomy" id="1563681"/>
    <lineage>
        <taxon>Bacteria</taxon>
        <taxon>Pseudomonadati</taxon>
        <taxon>Bacteroidota</taxon>
        <taxon>Cytophagia</taxon>
        <taxon>Cytophagales</taxon>
        <taxon>Roseivirgaceae</taxon>
        <taxon>Roseivirga</taxon>
    </lineage>
</organism>
<keyword evidence="5" id="KW-0997">Cell inner membrane</keyword>
<dbReference type="RefSeq" id="WP_069836983.1">
    <property type="nucleotide sequence ID" value="NZ_MDGQ01000005.1"/>
</dbReference>
<keyword evidence="3" id="KW-0813">Transport</keyword>
<evidence type="ECO:0000256" key="1">
    <source>
        <dbReference type="ARBA" id="ARBA00004383"/>
    </source>
</evidence>
<dbReference type="PANTHER" id="PTHR33446:SF2">
    <property type="entry name" value="PROTEIN TONB"/>
    <property type="match status" value="1"/>
</dbReference>
<dbReference type="InterPro" id="IPR003538">
    <property type="entry name" value="TonB"/>
</dbReference>
<feature type="transmembrane region" description="Helical" evidence="10">
    <location>
        <begin position="16"/>
        <end position="36"/>
    </location>
</feature>
<evidence type="ECO:0000256" key="10">
    <source>
        <dbReference type="SAM" id="Phobius"/>
    </source>
</evidence>
<protein>
    <submittedName>
        <fullName evidence="12">Energy transducer TonB</fullName>
    </submittedName>
</protein>
<accession>A0A1E5T294</accession>
<dbReference type="NCBIfam" id="TIGR01352">
    <property type="entry name" value="tonB_Cterm"/>
    <property type="match status" value="1"/>
</dbReference>
<dbReference type="InterPro" id="IPR006260">
    <property type="entry name" value="TonB/TolA_C"/>
</dbReference>
<dbReference type="EMBL" id="MDGQ01000005">
    <property type="protein sequence ID" value="OEK05479.1"/>
    <property type="molecule type" value="Genomic_DNA"/>
</dbReference>
<dbReference type="GO" id="GO:0015031">
    <property type="term" value="P:protein transport"/>
    <property type="evidence" value="ECO:0007669"/>
    <property type="project" value="UniProtKB-KW"/>
</dbReference>
<dbReference type="PROSITE" id="PS52015">
    <property type="entry name" value="TONB_CTD"/>
    <property type="match status" value="1"/>
</dbReference>
<evidence type="ECO:0000256" key="7">
    <source>
        <dbReference type="ARBA" id="ARBA00022927"/>
    </source>
</evidence>
<dbReference type="Gene3D" id="3.30.1150.10">
    <property type="match status" value="1"/>
</dbReference>